<dbReference type="InterPro" id="IPR013324">
    <property type="entry name" value="RNA_pol_sigma_r3/r4-like"/>
</dbReference>
<evidence type="ECO:0000259" key="9">
    <source>
        <dbReference type="Pfam" id="PF04545"/>
    </source>
</evidence>
<protein>
    <recommendedName>
        <fullName evidence="6">RNA polymerase sigma factor</fullName>
    </recommendedName>
</protein>
<dbReference type="EMBL" id="FRBI01000002">
    <property type="protein sequence ID" value="SHL10795.1"/>
    <property type="molecule type" value="Genomic_DNA"/>
</dbReference>
<comment type="similarity">
    <text evidence="1 6">Belongs to the sigma-70 factor family. ECF subfamily.</text>
</comment>
<evidence type="ECO:0000256" key="5">
    <source>
        <dbReference type="ARBA" id="ARBA00023163"/>
    </source>
</evidence>
<dbReference type="PANTHER" id="PTHR43133">
    <property type="entry name" value="RNA POLYMERASE ECF-TYPE SIGMA FACTO"/>
    <property type="match status" value="1"/>
</dbReference>
<dbReference type="NCBIfam" id="TIGR02937">
    <property type="entry name" value="sigma70-ECF"/>
    <property type="match status" value="1"/>
</dbReference>
<accession>A0A1M6XYA6</accession>
<feature type="domain" description="RNA polymerase sigma-70 region 2" evidence="8">
    <location>
        <begin position="49"/>
        <end position="118"/>
    </location>
</feature>
<dbReference type="STRING" id="310782.SAMN05216499_102563"/>
<keyword evidence="2 6" id="KW-0805">Transcription regulation</keyword>
<feature type="domain" description="RNA polymerase sigma-70 region 4" evidence="9">
    <location>
        <begin position="149"/>
        <end position="198"/>
    </location>
</feature>
<dbReference type="Pfam" id="PF04542">
    <property type="entry name" value="Sigma70_r2"/>
    <property type="match status" value="1"/>
</dbReference>
<dbReference type="InterPro" id="IPR039425">
    <property type="entry name" value="RNA_pol_sigma-70-like"/>
</dbReference>
<dbReference type="Gene3D" id="1.10.1740.10">
    <property type="match status" value="1"/>
</dbReference>
<sequence length="208" mass="22785">MTFTTRGGALTGELDRAPRVGQDAPVDGPPLGPSEPAGSAPEEELMRALYREHAGALYAYVLRLVAGDRFLAEDVVQETLLRAWKSASRLDPAARSLRPWLVTVARRIVIDSHRSRQARPPETSPAALEQLPADDEMERSLRLMTISDALQDLSEAHREALVATYFGGRTVNEAAEELGLPPGTVRSRVFYALRALRNALEERGVTTS</sequence>
<evidence type="ECO:0000256" key="2">
    <source>
        <dbReference type="ARBA" id="ARBA00023015"/>
    </source>
</evidence>
<dbReference type="InterPro" id="IPR014284">
    <property type="entry name" value="RNA_pol_sigma-70_dom"/>
</dbReference>
<evidence type="ECO:0000256" key="6">
    <source>
        <dbReference type="RuleBase" id="RU000716"/>
    </source>
</evidence>
<dbReference type="AlphaFoldDB" id="A0A1M6XYA6"/>
<dbReference type="InterPro" id="IPR000838">
    <property type="entry name" value="RNA_pol_sigma70_ECF_CS"/>
</dbReference>
<proteinExistence type="inferred from homology"/>
<dbReference type="SUPFAM" id="SSF88659">
    <property type="entry name" value="Sigma3 and sigma4 domains of RNA polymerase sigma factors"/>
    <property type="match status" value="1"/>
</dbReference>
<dbReference type="PANTHER" id="PTHR43133:SF52">
    <property type="entry name" value="ECF RNA POLYMERASE SIGMA FACTOR SIGL"/>
    <property type="match status" value="1"/>
</dbReference>
<dbReference type="Gene3D" id="1.10.10.10">
    <property type="entry name" value="Winged helix-like DNA-binding domain superfamily/Winged helix DNA-binding domain"/>
    <property type="match status" value="1"/>
</dbReference>
<dbReference type="SUPFAM" id="SSF88946">
    <property type="entry name" value="Sigma2 domain of RNA polymerase sigma factors"/>
    <property type="match status" value="1"/>
</dbReference>
<dbReference type="NCBIfam" id="NF007227">
    <property type="entry name" value="PRK09645.1"/>
    <property type="match status" value="1"/>
</dbReference>
<dbReference type="GO" id="GO:0006352">
    <property type="term" value="P:DNA-templated transcription initiation"/>
    <property type="evidence" value="ECO:0007669"/>
    <property type="project" value="InterPro"/>
</dbReference>
<dbReference type="OrthoDB" id="9811152at2"/>
<evidence type="ECO:0000259" key="8">
    <source>
        <dbReference type="Pfam" id="PF04542"/>
    </source>
</evidence>
<dbReference type="GO" id="GO:0003677">
    <property type="term" value="F:DNA binding"/>
    <property type="evidence" value="ECO:0007669"/>
    <property type="project" value="UniProtKB-KW"/>
</dbReference>
<evidence type="ECO:0000256" key="3">
    <source>
        <dbReference type="ARBA" id="ARBA00023082"/>
    </source>
</evidence>
<dbReference type="InterPro" id="IPR013325">
    <property type="entry name" value="RNA_pol_sigma_r2"/>
</dbReference>
<name>A0A1M6XYA6_9ACTN</name>
<evidence type="ECO:0000256" key="7">
    <source>
        <dbReference type="SAM" id="MobiDB-lite"/>
    </source>
</evidence>
<dbReference type="Proteomes" id="UP000184111">
    <property type="component" value="Unassembled WGS sequence"/>
</dbReference>
<dbReference type="InterPro" id="IPR036388">
    <property type="entry name" value="WH-like_DNA-bd_sf"/>
</dbReference>
<reference evidence="10 11" key="1">
    <citation type="submission" date="2016-11" db="EMBL/GenBank/DDBJ databases">
        <authorList>
            <person name="Jaros S."/>
            <person name="Januszkiewicz K."/>
            <person name="Wedrychowicz H."/>
        </authorList>
    </citation>
    <scope>NUCLEOTIDE SEQUENCE [LARGE SCALE GENOMIC DNA]</scope>
    <source>
        <strain evidence="10 11">CGMCC 4.2025</strain>
    </source>
</reference>
<organism evidence="10 11">
    <name type="scientific">Actinacidiphila paucisporea</name>
    <dbReference type="NCBI Taxonomy" id="310782"/>
    <lineage>
        <taxon>Bacteria</taxon>
        <taxon>Bacillati</taxon>
        <taxon>Actinomycetota</taxon>
        <taxon>Actinomycetes</taxon>
        <taxon>Kitasatosporales</taxon>
        <taxon>Streptomycetaceae</taxon>
        <taxon>Actinacidiphila</taxon>
    </lineage>
</organism>
<evidence type="ECO:0000256" key="4">
    <source>
        <dbReference type="ARBA" id="ARBA00023125"/>
    </source>
</evidence>
<dbReference type="InterPro" id="IPR007627">
    <property type="entry name" value="RNA_pol_sigma70_r2"/>
</dbReference>
<dbReference type="PROSITE" id="PS01063">
    <property type="entry name" value="SIGMA70_ECF"/>
    <property type="match status" value="1"/>
</dbReference>
<keyword evidence="4 6" id="KW-0238">DNA-binding</keyword>
<dbReference type="GO" id="GO:0016987">
    <property type="term" value="F:sigma factor activity"/>
    <property type="evidence" value="ECO:0007669"/>
    <property type="project" value="UniProtKB-KW"/>
</dbReference>
<keyword evidence="3 6" id="KW-0731">Sigma factor</keyword>
<keyword evidence="5 6" id="KW-0804">Transcription</keyword>
<dbReference type="InterPro" id="IPR007630">
    <property type="entry name" value="RNA_pol_sigma70_r4"/>
</dbReference>
<dbReference type="CDD" id="cd06171">
    <property type="entry name" value="Sigma70_r4"/>
    <property type="match status" value="1"/>
</dbReference>
<keyword evidence="11" id="KW-1185">Reference proteome</keyword>
<dbReference type="Pfam" id="PF04545">
    <property type="entry name" value="Sigma70_r4"/>
    <property type="match status" value="1"/>
</dbReference>
<evidence type="ECO:0000256" key="1">
    <source>
        <dbReference type="ARBA" id="ARBA00010641"/>
    </source>
</evidence>
<evidence type="ECO:0000313" key="11">
    <source>
        <dbReference type="Proteomes" id="UP000184111"/>
    </source>
</evidence>
<evidence type="ECO:0000313" key="10">
    <source>
        <dbReference type="EMBL" id="SHL10795.1"/>
    </source>
</evidence>
<feature type="region of interest" description="Disordered" evidence="7">
    <location>
        <begin position="1"/>
        <end position="40"/>
    </location>
</feature>
<gene>
    <name evidence="10" type="ORF">SAMN05216499_102563</name>
</gene>